<keyword evidence="2" id="KW-0805">Transcription regulation</keyword>
<dbReference type="InterPro" id="IPR036390">
    <property type="entry name" value="WH_DNA-bd_sf"/>
</dbReference>
<evidence type="ECO:0000256" key="3">
    <source>
        <dbReference type="ARBA" id="ARBA00023125"/>
    </source>
</evidence>
<dbReference type="SUPFAM" id="SSF53850">
    <property type="entry name" value="Periplasmic binding protein-like II"/>
    <property type="match status" value="1"/>
</dbReference>
<keyword evidence="4" id="KW-0804">Transcription</keyword>
<comment type="similarity">
    <text evidence="1">Belongs to the LysR transcriptional regulatory family.</text>
</comment>
<dbReference type="InterPro" id="IPR005119">
    <property type="entry name" value="LysR_subst-bd"/>
</dbReference>
<dbReference type="PANTHER" id="PTHR30537:SF3">
    <property type="entry name" value="TRANSCRIPTIONAL REGULATORY PROTEIN"/>
    <property type="match status" value="1"/>
</dbReference>
<sequence length="269" mass="28182">MQDPDWNDLRAFLGVVRAGSFVGAGQALGLHETTVARSITRLERQMGRALFLRPRLVLTPFGAALRDVLAGVEPAMAGAAALAARGAGASGPVRLAAVHWIVVEVLMPQVAALRARAPEVELTLLSAPDRTEPALGEADLALRFARPQEGTATLARRLATVPFVLCGTGEGWVGYGGGGAQLPQAAWSGQPVALRVDDLSGALAAVRAGLGRAHLPVCIAPVGVPSEAGDWSREFWLLRHPARRGDPAMEAVIGWLDQCVAPRLSGVRP</sequence>
<dbReference type="InterPro" id="IPR036388">
    <property type="entry name" value="WH-like_DNA-bd_sf"/>
</dbReference>
<evidence type="ECO:0000256" key="2">
    <source>
        <dbReference type="ARBA" id="ARBA00023015"/>
    </source>
</evidence>
<organism evidence="6 7">
    <name type="scientific">Seohaeicola nanhaiensis</name>
    <dbReference type="NCBI Taxonomy" id="1387282"/>
    <lineage>
        <taxon>Bacteria</taxon>
        <taxon>Pseudomonadati</taxon>
        <taxon>Pseudomonadota</taxon>
        <taxon>Alphaproteobacteria</taxon>
        <taxon>Rhodobacterales</taxon>
        <taxon>Roseobacteraceae</taxon>
        <taxon>Seohaeicola</taxon>
    </lineage>
</organism>
<dbReference type="Proteomes" id="UP001595973">
    <property type="component" value="Unassembled WGS sequence"/>
</dbReference>
<keyword evidence="7" id="KW-1185">Reference proteome</keyword>
<feature type="domain" description="HTH lysR-type" evidence="5">
    <location>
        <begin position="4"/>
        <end position="59"/>
    </location>
</feature>
<dbReference type="Pfam" id="PF03466">
    <property type="entry name" value="LysR_substrate"/>
    <property type="match status" value="1"/>
</dbReference>
<dbReference type="InterPro" id="IPR000847">
    <property type="entry name" value="LysR_HTH_N"/>
</dbReference>
<evidence type="ECO:0000256" key="1">
    <source>
        <dbReference type="ARBA" id="ARBA00009437"/>
    </source>
</evidence>
<protein>
    <submittedName>
        <fullName evidence="6">LysR family transcriptional regulator</fullName>
    </submittedName>
</protein>
<name>A0ABV9KD94_9RHOB</name>
<evidence type="ECO:0000256" key="4">
    <source>
        <dbReference type="ARBA" id="ARBA00023163"/>
    </source>
</evidence>
<gene>
    <name evidence="6" type="ORF">ACFO5X_06435</name>
</gene>
<dbReference type="Pfam" id="PF00126">
    <property type="entry name" value="HTH_1"/>
    <property type="match status" value="1"/>
</dbReference>
<dbReference type="Gene3D" id="3.40.190.10">
    <property type="entry name" value="Periplasmic binding protein-like II"/>
    <property type="match status" value="1"/>
</dbReference>
<comment type="caution">
    <text evidence="6">The sequence shown here is derived from an EMBL/GenBank/DDBJ whole genome shotgun (WGS) entry which is preliminary data.</text>
</comment>
<dbReference type="SUPFAM" id="SSF46785">
    <property type="entry name" value="Winged helix' DNA-binding domain"/>
    <property type="match status" value="1"/>
</dbReference>
<dbReference type="PROSITE" id="PS50931">
    <property type="entry name" value="HTH_LYSR"/>
    <property type="match status" value="1"/>
</dbReference>
<accession>A0ABV9KD94</accession>
<dbReference type="Gene3D" id="1.10.10.10">
    <property type="entry name" value="Winged helix-like DNA-binding domain superfamily/Winged helix DNA-binding domain"/>
    <property type="match status" value="1"/>
</dbReference>
<dbReference type="PANTHER" id="PTHR30537">
    <property type="entry name" value="HTH-TYPE TRANSCRIPTIONAL REGULATOR"/>
    <property type="match status" value="1"/>
</dbReference>
<evidence type="ECO:0000259" key="5">
    <source>
        <dbReference type="PROSITE" id="PS50931"/>
    </source>
</evidence>
<keyword evidence="3" id="KW-0238">DNA-binding</keyword>
<dbReference type="EMBL" id="JBHSGI010000004">
    <property type="protein sequence ID" value="MFC4668185.1"/>
    <property type="molecule type" value="Genomic_DNA"/>
</dbReference>
<reference evidence="7" key="1">
    <citation type="journal article" date="2019" name="Int. J. Syst. Evol. Microbiol.">
        <title>The Global Catalogue of Microorganisms (GCM) 10K type strain sequencing project: providing services to taxonomists for standard genome sequencing and annotation.</title>
        <authorList>
            <consortium name="The Broad Institute Genomics Platform"/>
            <consortium name="The Broad Institute Genome Sequencing Center for Infectious Disease"/>
            <person name="Wu L."/>
            <person name="Ma J."/>
        </authorList>
    </citation>
    <scope>NUCLEOTIDE SEQUENCE [LARGE SCALE GENOMIC DNA]</scope>
    <source>
        <strain evidence="7">CGMCC 4.7283</strain>
    </source>
</reference>
<dbReference type="InterPro" id="IPR058163">
    <property type="entry name" value="LysR-type_TF_proteobact-type"/>
</dbReference>
<evidence type="ECO:0000313" key="6">
    <source>
        <dbReference type="EMBL" id="MFC4668185.1"/>
    </source>
</evidence>
<dbReference type="RefSeq" id="WP_380716453.1">
    <property type="nucleotide sequence ID" value="NZ_JBHSGI010000004.1"/>
</dbReference>
<evidence type="ECO:0000313" key="7">
    <source>
        <dbReference type="Proteomes" id="UP001595973"/>
    </source>
</evidence>
<proteinExistence type="inferred from homology"/>